<evidence type="ECO:0000256" key="1">
    <source>
        <dbReference type="SAM" id="SignalP"/>
    </source>
</evidence>
<keyword evidence="4" id="KW-1185">Reference proteome</keyword>
<comment type="caution">
    <text evidence="3">The sequence shown here is derived from an EMBL/GenBank/DDBJ whole genome shotgun (WGS) entry which is preliminary data.</text>
</comment>
<dbReference type="SUPFAM" id="SSF53850">
    <property type="entry name" value="Periplasmic binding protein-like II"/>
    <property type="match status" value="1"/>
</dbReference>
<dbReference type="Pfam" id="PF00497">
    <property type="entry name" value="SBP_bac_3"/>
    <property type="match status" value="1"/>
</dbReference>
<evidence type="ECO:0000259" key="2">
    <source>
        <dbReference type="Pfam" id="PF00497"/>
    </source>
</evidence>
<proteinExistence type="predicted"/>
<dbReference type="Gene3D" id="3.40.190.10">
    <property type="entry name" value="Periplasmic binding protein-like II"/>
    <property type="match status" value="1"/>
</dbReference>
<dbReference type="EMBL" id="FOZN01000001">
    <property type="protein sequence ID" value="SFS02007.1"/>
    <property type="molecule type" value="Genomic_DNA"/>
</dbReference>
<evidence type="ECO:0000313" key="4">
    <source>
        <dbReference type="Proteomes" id="UP000198506"/>
    </source>
</evidence>
<feature type="domain" description="Solute-binding protein family 3/N-terminal" evidence="2">
    <location>
        <begin position="45"/>
        <end position="129"/>
    </location>
</feature>
<feature type="signal peptide" evidence="1">
    <location>
        <begin position="1"/>
        <end position="23"/>
    </location>
</feature>
<dbReference type="Proteomes" id="UP000198506">
    <property type="component" value="Unassembled WGS sequence"/>
</dbReference>
<reference evidence="3 4" key="1">
    <citation type="submission" date="2016-10" db="EMBL/GenBank/DDBJ databases">
        <authorList>
            <person name="Varghese N."/>
            <person name="Submissions S."/>
        </authorList>
    </citation>
    <scope>NUCLEOTIDE SEQUENCE [LARGE SCALE GENOMIC DNA]</scope>
    <source>
        <strain evidence="3 4">IAM 15147</strain>
    </source>
</reference>
<dbReference type="InterPro" id="IPR001638">
    <property type="entry name" value="Solute-binding_3/MltF_N"/>
</dbReference>
<dbReference type="PROSITE" id="PS51257">
    <property type="entry name" value="PROKAR_LIPOPROTEIN"/>
    <property type="match status" value="1"/>
</dbReference>
<dbReference type="AlphaFoldDB" id="A0AA94KYT2"/>
<name>A0AA94KYT2_9MICO</name>
<accession>A0AA94KYT2</accession>
<sequence length="164" mass="16806">MRPTRPRRVGAAVVAVGIAGALAACGITIPSDVEGTLDAVTGGVLEVGVTPNPPYVDASEEQPTGSEVEVVTSFADSIGATVEWTEGSEQTLVGLLEAGEIDLVIGGLTDDTPWSDRVALTRAYAQAEQADGSSAGLVMLAPMGENAFLSALERHLDAEAQGER</sequence>
<gene>
    <name evidence="3" type="ORF">SAMN04487783_0613</name>
</gene>
<protein>
    <submittedName>
        <fullName evidence="3">Extracellular solute-binding protein, family 3</fullName>
    </submittedName>
</protein>
<feature type="chain" id="PRO_5041695606" evidence="1">
    <location>
        <begin position="24"/>
        <end position="164"/>
    </location>
</feature>
<keyword evidence="1" id="KW-0732">Signal</keyword>
<organism evidence="3 4">
    <name type="scientific">Agrococcus baldri</name>
    <dbReference type="NCBI Taxonomy" id="153730"/>
    <lineage>
        <taxon>Bacteria</taxon>
        <taxon>Bacillati</taxon>
        <taxon>Actinomycetota</taxon>
        <taxon>Actinomycetes</taxon>
        <taxon>Micrococcales</taxon>
        <taxon>Microbacteriaceae</taxon>
        <taxon>Agrococcus</taxon>
    </lineage>
</organism>
<evidence type="ECO:0000313" key="3">
    <source>
        <dbReference type="EMBL" id="SFS02007.1"/>
    </source>
</evidence>